<dbReference type="AlphaFoldDB" id="A0A2P2P2L6"/>
<protein>
    <submittedName>
        <fullName evidence="1">Uncharacterized protein</fullName>
    </submittedName>
</protein>
<proteinExistence type="predicted"/>
<sequence>MKNFILDDLSREEVFRNLSKEGFFFFRTAKNRQYLLIDRLNN</sequence>
<name>A0A2P2P2L6_RHIMU</name>
<reference evidence="1" key="1">
    <citation type="submission" date="2018-02" db="EMBL/GenBank/DDBJ databases">
        <title>Rhizophora mucronata_Transcriptome.</title>
        <authorList>
            <person name="Meera S.P."/>
            <person name="Sreeshan A."/>
            <person name="Augustine A."/>
        </authorList>
    </citation>
    <scope>NUCLEOTIDE SEQUENCE</scope>
    <source>
        <tissue evidence="1">Leaf</tissue>
    </source>
</reference>
<dbReference type="EMBL" id="GGEC01068483">
    <property type="protein sequence ID" value="MBX48967.1"/>
    <property type="molecule type" value="Transcribed_RNA"/>
</dbReference>
<accession>A0A2P2P2L6</accession>
<evidence type="ECO:0000313" key="1">
    <source>
        <dbReference type="EMBL" id="MBX48967.1"/>
    </source>
</evidence>
<organism evidence="1">
    <name type="scientific">Rhizophora mucronata</name>
    <name type="common">Asiatic mangrove</name>
    <dbReference type="NCBI Taxonomy" id="61149"/>
    <lineage>
        <taxon>Eukaryota</taxon>
        <taxon>Viridiplantae</taxon>
        <taxon>Streptophyta</taxon>
        <taxon>Embryophyta</taxon>
        <taxon>Tracheophyta</taxon>
        <taxon>Spermatophyta</taxon>
        <taxon>Magnoliopsida</taxon>
        <taxon>eudicotyledons</taxon>
        <taxon>Gunneridae</taxon>
        <taxon>Pentapetalae</taxon>
        <taxon>rosids</taxon>
        <taxon>fabids</taxon>
        <taxon>Malpighiales</taxon>
        <taxon>Rhizophoraceae</taxon>
        <taxon>Rhizophora</taxon>
    </lineage>
</organism>